<evidence type="ECO:0000256" key="1">
    <source>
        <dbReference type="SAM" id="MobiDB-lite"/>
    </source>
</evidence>
<dbReference type="GO" id="GO:0001181">
    <property type="term" value="F:RNA polymerase I general transcription initiation factor activity"/>
    <property type="evidence" value="ECO:0007669"/>
    <property type="project" value="TreeGrafter"/>
</dbReference>
<dbReference type="GeneID" id="66061956"/>
<evidence type="ECO:0000313" key="4">
    <source>
        <dbReference type="Proteomes" id="UP000027002"/>
    </source>
</evidence>
<dbReference type="EMBL" id="CP072753">
    <property type="protein sequence ID" value="QUC16937.1"/>
    <property type="molecule type" value="Genomic_DNA"/>
</dbReference>
<dbReference type="PANTHER" id="PTHR28079:SF1">
    <property type="entry name" value="RNA POLYMERASE I-SPECIFIC TRANSCRIPTION INITIATION FACTOR RRN5"/>
    <property type="match status" value="1"/>
</dbReference>
<dbReference type="GO" id="GO:0006361">
    <property type="term" value="P:transcription initiation at RNA polymerase I promoter"/>
    <property type="evidence" value="ECO:0007669"/>
    <property type="project" value="TreeGrafter"/>
</dbReference>
<dbReference type="GO" id="GO:0000182">
    <property type="term" value="F:rDNA binding"/>
    <property type="evidence" value="ECO:0007669"/>
    <property type="project" value="TreeGrafter"/>
</dbReference>
<proteinExistence type="predicted"/>
<dbReference type="GO" id="GO:0000500">
    <property type="term" value="C:RNA polymerase I upstream activating factor complex"/>
    <property type="evidence" value="ECO:0007669"/>
    <property type="project" value="InterPro"/>
</dbReference>
<dbReference type="Pfam" id="PF00249">
    <property type="entry name" value="Myb_DNA-binding"/>
    <property type="match status" value="1"/>
</dbReference>
<feature type="compositionally biased region" description="Acidic residues" evidence="1">
    <location>
        <begin position="449"/>
        <end position="465"/>
    </location>
</feature>
<keyword evidence="4" id="KW-1185">Reference proteome</keyword>
<dbReference type="KEGG" id="uvi:66061956"/>
<sequence length="594" mass="67756">MSNLISVSRHPLTLGNMESAPGFAAYEENASPPGSIAEDAELRMNQRHHSNDFCSPDEDSCYETDDTWDDTQSEGDSPEIRDLGSRSPMKRPSEETIETPPFKRQKDMLNREYLELLNLDIDEAAYRACSGDGFDLPTAQIGLTVWSALEKKQFFEALSRLGRHDLSEIAARIGTKSQAEVRHYLSLLEEARDSRNTIVRRSFLELGEYPAAVELSQQCCHALEDAADALSVRHQQMDELREMRKWGDSWEITPSVAQMLEQRAGESASETPMPFAHLFHLSNWLQLSEQVFMNSSVPGSNWNYIDERHPSIWATALDDFHSLAVSVTRRLVQTTLFIGMSRIRAKRKAVRCTKNVVRKDDVKAAVVSLGMPLHSHERWRTSARRLRLDVYEEPPVSDVESTDEEPMTYEEVEQALLQRHGSAGKVLIPDDIELMTRSHDDSDYGSDSGGDDEDNETDCDLDDAADMGFDSEARGQEEETDEEECRINQDVNEVLHYSSVNIRDSRSAKQALRLQVIKERHQEKQAEEHDKYASFQIEAEMWRILHKKPPTELPKMRDPGRMCRANLEVESVYPQGNNWASSLDYHEEWENIAC</sequence>
<dbReference type="PROSITE" id="PS51293">
    <property type="entry name" value="SANT"/>
    <property type="match status" value="1"/>
</dbReference>
<dbReference type="InterPro" id="IPR039601">
    <property type="entry name" value="Rrn5"/>
</dbReference>
<gene>
    <name evidence="3" type="ORF">UV8b_01178</name>
</gene>
<organism evidence="3 4">
    <name type="scientific">Ustilaginoidea virens</name>
    <name type="common">Rice false smut fungus</name>
    <name type="synonym">Villosiclava virens</name>
    <dbReference type="NCBI Taxonomy" id="1159556"/>
    <lineage>
        <taxon>Eukaryota</taxon>
        <taxon>Fungi</taxon>
        <taxon>Dikarya</taxon>
        <taxon>Ascomycota</taxon>
        <taxon>Pezizomycotina</taxon>
        <taxon>Sordariomycetes</taxon>
        <taxon>Hypocreomycetidae</taxon>
        <taxon>Hypocreales</taxon>
        <taxon>Clavicipitaceae</taxon>
        <taxon>Ustilaginoidea</taxon>
    </lineage>
</organism>
<dbReference type="Proteomes" id="UP000027002">
    <property type="component" value="Chromosome 1"/>
</dbReference>
<evidence type="ECO:0000259" key="2">
    <source>
        <dbReference type="PROSITE" id="PS51293"/>
    </source>
</evidence>
<dbReference type="InterPro" id="IPR001005">
    <property type="entry name" value="SANT/Myb"/>
</dbReference>
<name>A0A8E5MES1_USTVR</name>
<evidence type="ECO:0000313" key="3">
    <source>
        <dbReference type="EMBL" id="QUC16937.1"/>
    </source>
</evidence>
<dbReference type="AlphaFoldDB" id="A0A8E5MES1"/>
<dbReference type="CDD" id="cd00167">
    <property type="entry name" value="SANT"/>
    <property type="match status" value="1"/>
</dbReference>
<feature type="region of interest" description="Disordered" evidence="1">
    <location>
        <begin position="437"/>
        <end position="467"/>
    </location>
</feature>
<reference evidence="3" key="1">
    <citation type="submission" date="2020-03" db="EMBL/GenBank/DDBJ databases">
        <title>A mixture of massive structural variations and highly conserved coding sequences in Ustilaginoidea virens genome.</title>
        <authorList>
            <person name="Zhang K."/>
            <person name="Zhao Z."/>
            <person name="Zhang Z."/>
            <person name="Li Y."/>
            <person name="Hsiang T."/>
            <person name="Sun W."/>
        </authorList>
    </citation>
    <scope>NUCLEOTIDE SEQUENCE</scope>
    <source>
        <strain evidence="3">UV-8b</strain>
    </source>
</reference>
<feature type="region of interest" description="Disordered" evidence="1">
    <location>
        <begin position="26"/>
        <end position="98"/>
    </location>
</feature>
<dbReference type="InterPro" id="IPR009057">
    <property type="entry name" value="Homeodomain-like_sf"/>
</dbReference>
<dbReference type="Gene3D" id="1.10.10.60">
    <property type="entry name" value="Homeodomain-like"/>
    <property type="match status" value="1"/>
</dbReference>
<dbReference type="RefSeq" id="XP_042994610.1">
    <property type="nucleotide sequence ID" value="XM_043138676.1"/>
</dbReference>
<feature type="domain" description="SANT" evidence="2">
    <location>
        <begin position="141"/>
        <end position="192"/>
    </location>
</feature>
<protein>
    <recommendedName>
        <fullName evidence="2">SANT domain-containing protein</fullName>
    </recommendedName>
</protein>
<dbReference type="SMART" id="SM00717">
    <property type="entry name" value="SANT"/>
    <property type="match status" value="1"/>
</dbReference>
<dbReference type="SUPFAM" id="SSF46689">
    <property type="entry name" value="Homeodomain-like"/>
    <property type="match status" value="1"/>
</dbReference>
<dbReference type="GO" id="GO:0042790">
    <property type="term" value="P:nucleolar large rRNA transcription by RNA polymerase I"/>
    <property type="evidence" value="ECO:0007669"/>
    <property type="project" value="InterPro"/>
</dbReference>
<dbReference type="PANTHER" id="PTHR28079">
    <property type="entry name" value="RNA POLYMERASE I-SPECIFIC TRANSCRIPTION INITIATION FACTOR RRN5"/>
    <property type="match status" value="1"/>
</dbReference>
<accession>A0A8E5MES1</accession>
<dbReference type="InterPro" id="IPR017884">
    <property type="entry name" value="SANT_dom"/>
</dbReference>
<feature type="compositionally biased region" description="Acidic residues" evidence="1">
    <location>
        <begin position="55"/>
        <end position="77"/>
    </location>
</feature>
<dbReference type="OrthoDB" id="2240312at2759"/>